<protein>
    <recommendedName>
        <fullName evidence="4">Vitamin K epoxide reductase domain-containing protein</fullName>
    </recommendedName>
</protein>
<feature type="transmembrane region" description="Helical" evidence="1">
    <location>
        <begin position="81"/>
        <end position="110"/>
    </location>
</feature>
<name>A0A3S0Q4D2_9GAMM</name>
<dbReference type="RefSeq" id="WP_126685061.1">
    <property type="nucleotide sequence ID" value="NZ_RYYV01000008.1"/>
</dbReference>
<evidence type="ECO:0000313" key="2">
    <source>
        <dbReference type="EMBL" id="RUL74865.1"/>
    </source>
</evidence>
<accession>A0A3S0Q4D2</accession>
<evidence type="ECO:0000256" key="1">
    <source>
        <dbReference type="SAM" id="Phobius"/>
    </source>
</evidence>
<organism evidence="2 3">
    <name type="scientific">Dyella choica</name>
    <dbReference type="NCBI Taxonomy" id="1927959"/>
    <lineage>
        <taxon>Bacteria</taxon>
        <taxon>Pseudomonadati</taxon>
        <taxon>Pseudomonadota</taxon>
        <taxon>Gammaproteobacteria</taxon>
        <taxon>Lysobacterales</taxon>
        <taxon>Rhodanobacteraceae</taxon>
        <taxon>Dyella</taxon>
    </lineage>
</organism>
<feature type="transmembrane region" description="Helical" evidence="1">
    <location>
        <begin position="54"/>
        <end position="75"/>
    </location>
</feature>
<reference evidence="2 3" key="1">
    <citation type="submission" date="2018-12" db="EMBL/GenBank/DDBJ databases">
        <title>Dyella dinghuensis sp. nov. DHOA06 and Dyella choica sp. nov. 4M-K27, isolated from forest soil.</title>
        <authorList>
            <person name="Qiu L.-H."/>
            <person name="Gao Z.-H."/>
        </authorList>
    </citation>
    <scope>NUCLEOTIDE SEQUENCE [LARGE SCALE GENOMIC DNA]</scope>
    <source>
        <strain evidence="2 3">4M-K27</strain>
    </source>
</reference>
<dbReference type="EMBL" id="RYYV01000008">
    <property type="protein sequence ID" value="RUL74865.1"/>
    <property type="molecule type" value="Genomic_DNA"/>
</dbReference>
<keyword evidence="1" id="KW-1133">Transmembrane helix</keyword>
<feature type="transmembrane region" description="Helical" evidence="1">
    <location>
        <begin position="6"/>
        <end position="26"/>
    </location>
</feature>
<evidence type="ECO:0000313" key="3">
    <source>
        <dbReference type="Proteomes" id="UP000274358"/>
    </source>
</evidence>
<dbReference type="OrthoDB" id="5953191at2"/>
<proteinExistence type="predicted"/>
<keyword evidence="3" id="KW-1185">Reference proteome</keyword>
<sequence>MTARRFFPIALPWFLLVAAGLTAVWLRYGFIQPPELAHLCDDGKGPAWCGAREAIVIGFNTYGYGIAAIIAAALALIRSKPWLACLAAALGVFALTLYCYIPGAIALLVGSLRLVRLQAMATPGDPHRH</sequence>
<dbReference type="AlphaFoldDB" id="A0A3S0Q4D2"/>
<keyword evidence="1" id="KW-0472">Membrane</keyword>
<comment type="caution">
    <text evidence="2">The sequence shown here is derived from an EMBL/GenBank/DDBJ whole genome shotgun (WGS) entry which is preliminary data.</text>
</comment>
<evidence type="ECO:0008006" key="4">
    <source>
        <dbReference type="Google" id="ProtNLM"/>
    </source>
</evidence>
<gene>
    <name evidence="2" type="ORF">EKH80_12325</name>
</gene>
<dbReference type="Proteomes" id="UP000274358">
    <property type="component" value="Unassembled WGS sequence"/>
</dbReference>
<keyword evidence="1" id="KW-0812">Transmembrane</keyword>